<dbReference type="Gene3D" id="2.40.10.220">
    <property type="entry name" value="predicted glycosyltransferase like domains"/>
    <property type="match status" value="1"/>
</dbReference>
<dbReference type="GO" id="GO:0035438">
    <property type="term" value="F:cyclic-di-GMP binding"/>
    <property type="evidence" value="ECO:0007669"/>
    <property type="project" value="InterPro"/>
</dbReference>
<dbReference type="STRING" id="36842.SAMN02194393_04017"/>
<evidence type="ECO:0000313" key="3">
    <source>
        <dbReference type="Proteomes" id="UP000190285"/>
    </source>
</evidence>
<dbReference type="OrthoDB" id="1954087at2"/>
<feature type="domain" description="PilZ" evidence="1">
    <location>
        <begin position="3"/>
        <end position="107"/>
    </location>
</feature>
<gene>
    <name evidence="2" type="ORF">SAMN02194393_04017</name>
</gene>
<sequence>MENKRKSKRLPVNIKIKINSLYKSGDETLKDVDNEVTVINLSKTGIGFISETELPIGYFFNAKIIIDEEKMFYSVLRIVRNQKINEGYIIGCEFVGLANVLSNNIDEYEKEIIK</sequence>
<keyword evidence="3" id="KW-1185">Reference proteome</keyword>
<dbReference type="EMBL" id="FUZT01000011">
    <property type="protein sequence ID" value="SKC84145.1"/>
    <property type="molecule type" value="Genomic_DNA"/>
</dbReference>
<dbReference type="Proteomes" id="UP000190285">
    <property type="component" value="Unassembled WGS sequence"/>
</dbReference>
<proteinExistence type="predicted"/>
<evidence type="ECO:0000313" key="2">
    <source>
        <dbReference type="EMBL" id="SKC84145.1"/>
    </source>
</evidence>
<protein>
    <submittedName>
        <fullName evidence="2">PilZ domain-containing protein</fullName>
    </submittedName>
</protein>
<reference evidence="2 3" key="1">
    <citation type="submission" date="2017-02" db="EMBL/GenBank/DDBJ databases">
        <authorList>
            <person name="Peterson S.W."/>
        </authorList>
    </citation>
    <scope>NUCLEOTIDE SEQUENCE [LARGE SCALE GENOMIC DNA]</scope>
    <source>
        <strain evidence="2 3">M1</strain>
    </source>
</reference>
<accession>A0A1T5M7M0</accession>
<dbReference type="InterPro" id="IPR009875">
    <property type="entry name" value="PilZ_domain"/>
</dbReference>
<dbReference type="Pfam" id="PF07238">
    <property type="entry name" value="PilZ"/>
    <property type="match status" value="1"/>
</dbReference>
<name>A0A1T5M7M0_9FIRM</name>
<organism evidence="2 3">
    <name type="scientific">Maledivibacter halophilus</name>
    <dbReference type="NCBI Taxonomy" id="36842"/>
    <lineage>
        <taxon>Bacteria</taxon>
        <taxon>Bacillati</taxon>
        <taxon>Bacillota</taxon>
        <taxon>Clostridia</taxon>
        <taxon>Peptostreptococcales</taxon>
        <taxon>Caminicellaceae</taxon>
        <taxon>Maledivibacter</taxon>
    </lineage>
</organism>
<evidence type="ECO:0000259" key="1">
    <source>
        <dbReference type="Pfam" id="PF07238"/>
    </source>
</evidence>
<dbReference type="SUPFAM" id="SSF141371">
    <property type="entry name" value="PilZ domain-like"/>
    <property type="match status" value="1"/>
</dbReference>
<dbReference type="AlphaFoldDB" id="A0A1T5M7M0"/>
<dbReference type="RefSeq" id="WP_079494106.1">
    <property type="nucleotide sequence ID" value="NZ_FUZT01000011.1"/>
</dbReference>